<feature type="transmembrane region" description="Helical" evidence="1">
    <location>
        <begin position="244"/>
        <end position="266"/>
    </location>
</feature>
<feature type="transmembrane region" description="Helical" evidence="1">
    <location>
        <begin position="75"/>
        <end position="94"/>
    </location>
</feature>
<keyword evidence="1" id="KW-0812">Transmembrane</keyword>
<keyword evidence="1" id="KW-0472">Membrane</keyword>
<evidence type="ECO:0000313" key="2">
    <source>
        <dbReference type="EMBL" id="GCE19362.1"/>
    </source>
</evidence>
<reference evidence="3" key="1">
    <citation type="submission" date="2018-12" db="EMBL/GenBank/DDBJ databases">
        <title>Tengunoibacter tsumagoiensis gen. nov., sp. nov., Dictyobacter kobayashii sp. nov., D. alpinus sp. nov., and D. joshuensis sp. nov. and description of Dictyobacteraceae fam. nov. within the order Ktedonobacterales isolated from Tengu-no-mugimeshi.</title>
        <authorList>
            <person name="Wang C.M."/>
            <person name="Zheng Y."/>
            <person name="Sakai Y."/>
            <person name="Toyoda A."/>
            <person name="Minakuchi Y."/>
            <person name="Abe K."/>
            <person name="Yokota A."/>
            <person name="Yabe S."/>
        </authorList>
    </citation>
    <scope>NUCLEOTIDE SEQUENCE [LARGE SCALE GENOMIC DNA]</scope>
    <source>
        <strain evidence="3">Uno11</strain>
    </source>
</reference>
<feature type="transmembrane region" description="Helical" evidence="1">
    <location>
        <begin position="209"/>
        <end position="238"/>
    </location>
</feature>
<evidence type="ECO:0000313" key="3">
    <source>
        <dbReference type="Proteomes" id="UP000287188"/>
    </source>
</evidence>
<dbReference type="EMBL" id="BIFS01000001">
    <property type="protein sequence ID" value="GCE19362.1"/>
    <property type="molecule type" value="Genomic_DNA"/>
</dbReference>
<comment type="caution">
    <text evidence="2">The sequence shown here is derived from an EMBL/GenBank/DDBJ whole genome shotgun (WGS) entry which is preliminary data.</text>
</comment>
<feature type="transmembrane region" description="Helical" evidence="1">
    <location>
        <begin position="114"/>
        <end position="138"/>
    </location>
</feature>
<keyword evidence="3" id="KW-1185">Reference proteome</keyword>
<organism evidence="2 3">
    <name type="scientific">Dictyobacter kobayashii</name>
    <dbReference type="NCBI Taxonomy" id="2014872"/>
    <lineage>
        <taxon>Bacteria</taxon>
        <taxon>Bacillati</taxon>
        <taxon>Chloroflexota</taxon>
        <taxon>Ktedonobacteria</taxon>
        <taxon>Ktedonobacterales</taxon>
        <taxon>Dictyobacteraceae</taxon>
        <taxon>Dictyobacter</taxon>
    </lineage>
</organism>
<dbReference type="Proteomes" id="UP000287188">
    <property type="component" value="Unassembled WGS sequence"/>
</dbReference>
<feature type="transmembrane region" description="Helical" evidence="1">
    <location>
        <begin position="177"/>
        <end position="197"/>
    </location>
</feature>
<dbReference type="AlphaFoldDB" id="A0A402AJT0"/>
<protein>
    <submittedName>
        <fullName evidence="2">Uncharacterized protein</fullName>
    </submittedName>
</protein>
<feature type="transmembrane region" description="Helical" evidence="1">
    <location>
        <begin position="150"/>
        <end position="171"/>
    </location>
</feature>
<evidence type="ECO:0000256" key="1">
    <source>
        <dbReference type="SAM" id="Phobius"/>
    </source>
</evidence>
<accession>A0A402AJT0</accession>
<keyword evidence="1" id="KW-1133">Transmembrane helix</keyword>
<proteinExistence type="predicted"/>
<name>A0A402AJT0_9CHLR</name>
<sequence>MQSMAWLLKFYPRQWRERYEVEMLDLLNQQQNTFFTGIDLLFGALDAHLNPHYLTERMLISMEHIRRIRTANNTIFWAFPVFLFCWFSLILPGINVPWEVRNASTPLVQTIQIVGAVMVSLALLLLFGTGLFIGFFPGRSQANTPADEKVNLLALSCSILALLLYIAFTILRPHIIIAYNYINLTPLALVPIALAVVKSKGSEHMLRLARVPVTLITLCMVLQVLTGIVCLLALTILWHGSGPAPKFLIGFILMAILTGIVVWNFLRSRPFVLATAGNS</sequence>
<dbReference type="RefSeq" id="WP_126551248.1">
    <property type="nucleotide sequence ID" value="NZ_BIFS01000001.1"/>
</dbReference>
<gene>
    <name evidence="2" type="ORF">KDK_31620</name>
</gene>
<dbReference type="OrthoDB" id="5196567at2"/>